<dbReference type="OrthoDB" id="9812355at2"/>
<evidence type="ECO:0000256" key="2">
    <source>
        <dbReference type="ARBA" id="ARBA00006555"/>
    </source>
</evidence>
<dbReference type="GO" id="GO:0031992">
    <property type="term" value="F:energy transducer activity"/>
    <property type="evidence" value="ECO:0007669"/>
    <property type="project" value="TreeGrafter"/>
</dbReference>
<organism evidence="12 13">
    <name type="scientific">Spirosoma montaniterrae</name>
    <dbReference type="NCBI Taxonomy" id="1178516"/>
    <lineage>
        <taxon>Bacteria</taxon>
        <taxon>Pseudomonadati</taxon>
        <taxon>Bacteroidota</taxon>
        <taxon>Cytophagia</taxon>
        <taxon>Cytophagales</taxon>
        <taxon>Cytophagaceae</taxon>
        <taxon>Spirosoma</taxon>
    </lineage>
</organism>
<dbReference type="KEGG" id="smon:AWR27_03530"/>
<keyword evidence="7" id="KW-0653">Protein transport</keyword>
<evidence type="ECO:0000256" key="4">
    <source>
        <dbReference type="ARBA" id="ARBA00022475"/>
    </source>
</evidence>
<evidence type="ECO:0000256" key="1">
    <source>
        <dbReference type="ARBA" id="ARBA00004383"/>
    </source>
</evidence>
<feature type="chain" id="PRO_5010374999" description="TonB C-terminal domain-containing protein" evidence="10">
    <location>
        <begin position="24"/>
        <end position="147"/>
    </location>
</feature>
<keyword evidence="10" id="KW-0732">Signal</keyword>
<evidence type="ECO:0000256" key="10">
    <source>
        <dbReference type="SAM" id="SignalP"/>
    </source>
</evidence>
<comment type="similarity">
    <text evidence="2">Belongs to the TonB family.</text>
</comment>
<keyword evidence="9" id="KW-0472">Membrane</keyword>
<dbReference type="GO" id="GO:0098797">
    <property type="term" value="C:plasma membrane protein complex"/>
    <property type="evidence" value="ECO:0007669"/>
    <property type="project" value="TreeGrafter"/>
</dbReference>
<keyword evidence="6" id="KW-0812">Transmembrane</keyword>
<accession>A0A1P9WSX6</accession>
<evidence type="ECO:0000259" key="11">
    <source>
        <dbReference type="PROSITE" id="PS52015"/>
    </source>
</evidence>
<comment type="subcellular location">
    <subcellularLocation>
        <location evidence="1">Cell inner membrane</location>
        <topology evidence="1">Single-pass membrane protein</topology>
        <orientation evidence="1">Periplasmic side</orientation>
    </subcellularLocation>
</comment>
<evidence type="ECO:0000256" key="8">
    <source>
        <dbReference type="ARBA" id="ARBA00022989"/>
    </source>
</evidence>
<evidence type="ECO:0000313" key="12">
    <source>
        <dbReference type="EMBL" id="AQG78491.1"/>
    </source>
</evidence>
<dbReference type="GO" id="GO:0015031">
    <property type="term" value="P:protein transport"/>
    <property type="evidence" value="ECO:0007669"/>
    <property type="project" value="UniProtKB-KW"/>
</dbReference>
<keyword evidence="8" id="KW-1133">Transmembrane helix</keyword>
<keyword evidence="3" id="KW-0813">Transport</keyword>
<protein>
    <recommendedName>
        <fullName evidence="11">TonB C-terminal domain-containing protein</fullName>
    </recommendedName>
</protein>
<keyword evidence="13" id="KW-1185">Reference proteome</keyword>
<evidence type="ECO:0000256" key="7">
    <source>
        <dbReference type="ARBA" id="ARBA00022927"/>
    </source>
</evidence>
<evidence type="ECO:0000256" key="6">
    <source>
        <dbReference type="ARBA" id="ARBA00022692"/>
    </source>
</evidence>
<dbReference type="Proteomes" id="UP000187941">
    <property type="component" value="Chromosome"/>
</dbReference>
<keyword evidence="4" id="KW-1003">Cell membrane</keyword>
<dbReference type="PANTHER" id="PTHR33446">
    <property type="entry name" value="PROTEIN TONB-RELATED"/>
    <property type="match status" value="1"/>
</dbReference>
<evidence type="ECO:0000256" key="9">
    <source>
        <dbReference type="ARBA" id="ARBA00023136"/>
    </source>
</evidence>
<dbReference type="GO" id="GO:0055085">
    <property type="term" value="P:transmembrane transport"/>
    <property type="evidence" value="ECO:0007669"/>
    <property type="project" value="InterPro"/>
</dbReference>
<feature type="signal peptide" evidence="10">
    <location>
        <begin position="1"/>
        <end position="23"/>
    </location>
</feature>
<dbReference type="Pfam" id="PF03544">
    <property type="entry name" value="TonB_C"/>
    <property type="match status" value="1"/>
</dbReference>
<dbReference type="InterPro" id="IPR006260">
    <property type="entry name" value="TonB/TolA_C"/>
</dbReference>
<evidence type="ECO:0000313" key="13">
    <source>
        <dbReference type="Proteomes" id="UP000187941"/>
    </source>
</evidence>
<dbReference type="AlphaFoldDB" id="A0A1P9WSX6"/>
<dbReference type="EMBL" id="CP014263">
    <property type="protein sequence ID" value="AQG78491.1"/>
    <property type="molecule type" value="Genomic_DNA"/>
</dbReference>
<evidence type="ECO:0000256" key="3">
    <source>
        <dbReference type="ARBA" id="ARBA00022448"/>
    </source>
</evidence>
<feature type="domain" description="TonB C-terminal" evidence="11">
    <location>
        <begin position="50"/>
        <end position="146"/>
    </location>
</feature>
<dbReference type="PANTHER" id="PTHR33446:SF2">
    <property type="entry name" value="PROTEIN TONB"/>
    <property type="match status" value="1"/>
</dbReference>
<dbReference type="InterPro" id="IPR051045">
    <property type="entry name" value="TonB-dependent_transducer"/>
</dbReference>
<sequence length="147" mass="16287">MLIFKPLPTLIWGLFLLTSPKTAIDCLGQTNQFDGEIVFTVVETPPTFPGGEKALYHYLKQAVQYPESARKAGVKGRVFVTFVVRKDGQLTDVDVVLGLGHGCNEEALRVVKAMPRWNPGRQSGFPIHVKYNLPVSFGVADVFEPKK</sequence>
<dbReference type="RefSeq" id="WP_077129931.1">
    <property type="nucleotide sequence ID" value="NZ_CP014263.1"/>
</dbReference>
<dbReference type="InterPro" id="IPR037682">
    <property type="entry name" value="TonB_C"/>
</dbReference>
<keyword evidence="5" id="KW-0997">Cell inner membrane</keyword>
<proteinExistence type="inferred from homology"/>
<dbReference type="SUPFAM" id="SSF74653">
    <property type="entry name" value="TolA/TonB C-terminal domain"/>
    <property type="match status" value="1"/>
</dbReference>
<reference evidence="12 13" key="1">
    <citation type="submission" date="2016-01" db="EMBL/GenBank/DDBJ databases">
        <authorList>
            <person name="Oliw E.H."/>
        </authorList>
    </citation>
    <scope>NUCLEOTIDE SEQUENCE [LARGE SCALE GENOMIC DNA]</scope>
    <source>
        <strain evidence="12 13">DY10</strain>
    </source>
</reference>
<gene>
    <name evidence="12" type="ORF">AWR27_03530</name>
</gene>
<dbReference type="PROSITE" id="PS52015">
    <property type="entry name" value="TONB_CTD"/>
    <property type="match status" value="1"/>
</dbReference>
<dbReference type="STRING" id="1178516.AWR27_03530"/>
<dbReference type="NCBIfam" id="TIGR01352">
    <property type="entry name" value="tonB_Cterm"/>
    <property type="match status" value="1"/>
</dbReference>
<name>A0A1P9WSX6_9BACT</name>
<evidence type="ECO:0000256" key="5">
    <source>
        <dbReference type="ARBA" id="ARBA00022519"/>
    </source>
</evidence>
<dbReference type="Gene3D" id="3.30.1150.10">
    <property type="match status" value="1"/>
</dbReference>